<accession>E5A4C1</accession>
<feature type="signal peptide" evidence="1">
    <location>
        <begin position="1"/>
        <end position="16"/>
    </location>
</feature>
<dbReference type="VEuPathDB" id="FungiDB:LEMA_uP098750.1"/>
<dbReference type="EMBL" id="FP929133">
    <property type="protein sequence ID" value="CBX98466.1"/>
    <property type="molecule type" value="Genomic_DNA"/>
</dbReference>
<keyword evidence="3" id="KW-1185">Reference proteome</keyword>
<dbReference type="Proteomes" id="UP000002668">
    <property type="component" value="Genome"/>
</dbReference>
<evidence type="ECO:0000256" key="1">
    <source>
        <dbReference type="SAM" id="SignalP"/>
    </source>
</evidence>
<dbReference type="HOGENOM" id="CLU_3032819_0_0_1"/>
<feature type="chain" id="PRO_5003194804" evidence="1">
    <location>
        <begin position="17"/>
        <end position="55"/>
    </location>
</feature>
<dbReference type="AlphaFoldDB" id="E5A4C1"/>
<proteinExistence type="predicted"/>
<gene>
    <name evidence="2" type="ORF">LEMA_uP098750.1</name>
</gene>
<dbReference type="InParanoid" id="E5A4C1"/>
<evidence type="ECO:0000313" key="3">
    <source>
        <dbReference type="Proteomes" id="UP000002668"/>
    </source>
</evidence>
<name>E5A4C1_LEPMJ</name>
<reference evidence="3" key="1">
    <citation type="journal article" date="2011" name="Nat. Commun.">
        <title>Effector diversification within compartments of the Leptosphaeria maculans genome affected by Repeat-Induced Point mutations.</title>
        <authorList>
            <person name="Rouxel T."/>
            <person name="Grandaubert J."/>
            <person name="Hane J.K."/>
            <person name="Hoede C."/>
            <person name="van de Wouw A.P."/>
            <person name="Couloux A."/>
            <person name="Dominguez V."/>
            <person name="Anthouard V."/>
            <person name="Bally P."/>
            <person name="Bourras S."/>
            <person name="Cozijnsen A.J."/>
            <person name="Ciuffetti L.M."/>
            <person name="Degrave A."/>
            <person name="Dilmaghani A."/>
            <person name="Duret L."/>
            <person name="Fudal I."/>
            <person name="Goodwin S.B."/>
            <person name="Gout L."/>
            <person name="Glaser N."/>
            <person name="Linglin J."/>
            <person name="Kema G.H.J."/>
            <person name="Lapalu N."/>
            <person name="Lawrence C.B."/>
            <person name="May K."/>
            <person name="Meyer M."/>
            <person name="Ollivier B."/>
            <person name="Poulain J."/>
            <person name="Schoch C.L."/>
            <person name="Simon A."/>
            <person name="Spatafora J.W."/>
            <person name="Stachowiak A."/>
            <person name="Turgeon B.G."/>
            <person name="Tyler B.M."/>
            <person name="Vincent D."/>
            <person name="Weissenbach J."/>
            <person name="Amselem J."/>
            <person name="Quesneville H."/>
            <person name="Oliver R.P."/>
            <person name="Wincker P."/>
            <person name="Balesdent M.-H."/>
            <person name="Howlett B.J."/>
        </authorList>
    </citation>
    <scope>NUCLEOTIDE SEQUENCE [LARGE SCALE GENOMIC DNA]</scope>
    <source>
        <strain evidence="3">JN3 / isolate v23.1.3 / race Av1-4-5-6-7-8</strain>
    </source>
</reference>
<organism evidence="3">
    <name type="scientific">Leptosphaeria maculans (strain JN3 / isolate v23.1.3 / race Av1-4-5-6-7-8)</name>
    <name type="common">Blackleg fungus</name>
    <name type="synonym">Phoma lingam</name>
    <dbReference type="NCBI Taxonomy" id="985895"/>
    <lineage>
        <taxon>Eukaryota</taxon>
        <taxon>Fungi</taxon>
        <taxon>Dikarya</taxon>
        <taxon>Ascomycota</taxon>
        <taxon>Pezizomycotina</taxon>
        <taxon>Dothideomycetes</taxon>
        <taxon>Pleosporomycetidae</taxon>
        <taxon>Pleosporales</taxon>
        <taxon>Pleosporineae</taxon>
        <taxon>Leptosphaeriaceae</taxon>
        <taxon>Plenodomus</taxon>
        <taxon>Plenodomus lingam/Leptosphaeria maculans species complex</taxon>
    </lineage>
</organism>
<keyword evidence="1" id="KW-0732">Signal</keyword>
<sequence length="55" mass="5799">MKTFITIAILAVFAAATPVELVAKDAIPQQCTTDCCSTEVNICDYVHCGGGIFTC</sequence>
<evidence type="ECO:0000313" key="2">
    <source>
        <dbReference type="EMBL" id="CBX98466.1"/>
    </source>
</evidence>
<protein>
    <submittedName>
        <fullName evidence="2">Predicted protein</fullName>
    </submittedName>
</protein>